<gene>
    <name evidence="2" type="ORF">AVDCRST_MAG87-2316</name>
</gene>
<proteinExistence type="predicted"/>
<accession>A0A6J4V830</accession>
<dbReference type="AlphaFoldDB" id="A0A6J4V830"/>
<reference evidence="2" key="1">
    <citation type="submission" date="2020-02" db="EMBL/GenBank/DDBJ databases">
        <authorList>
            <person name="Meier V. D."/>
        </authorList>
    </citation>
    <scope>NUCLEOTIDE SEQUENCE</scope>
    <source>
        <strain evidence="2">AVDCRST_MAG87</strain>
    </source>
</reference>
<evidence type="ECO:0000256" key="1">
    <source>
        <dbReference type="SAM" id="MobiDB-lite"/>
    </source>
</evidence>
<feature type="region of interest" description="Disordered" evidence="1">
    <location>
        <begin position="1"/>
        <end position="46"/>
    </location>
</feature>
<organism evidence="2">
    <name type="scientific">uncultured Thermomicrobiales bacterium</name>
    <dbReference type="NCBI Taxonomy" id="1645740"/>
    <lineage>
        <taxon>Bacteria</taxon>
        <taxon>Pseudomonadati</taxon>
        <taxon>Thermomicrobiota</taxon>
        <taxon>Thermomicrobia</taxon>
        <taxon>Thermomicrobiales</taxon>
        <taxon>environmental samples</taxon>
    </lineage>
</organism>
<name>A0A6J4V830_9BACT</name>
<sequence>VPNDTIASATPGSGASPMPLTMPLTGTIHDDPLHPATAGGLEHDRV</sequence>
<feature type="non-terminal residue" evidence="2">
    <location>
        <position position="1"/>
    </location>
</feature>
<feature type="compositionally biased region" description="Polar residues" evidence="1">
    <location>
        <begin position="1"/>
        <end position="13"/>
    </location>
</feature>
<protein>
    <submittedName>
        <fullName evidence="2">Uncharacterized protein</fullName>
    </submittedName>
</protein>
<dbReference type="EMBL" id="CADCWJ010000516">
    <property type="protein sequence ID" value="CAA9569980.1"/>
    <property type="molecule type" value="Genomic_DNA"/>
</dbReference>
<evidence type="ECO:0000313" key="2">
    <source>
        <dbReference type="EMBL" id="CAA9569980.1"/>
    </source>
</evidence>
<feature type="non-terminal residue" evidence="2">
    <location>
        <position position="46"/>
    </location>
</feature>